<dbReference type="Pfam" id="PF13041">
    <property type="entry name" value="PPR_2"/>
    <property type="match status" value="6"/>
</dbReference>
<dbReference type="PANTHER" id="PTHR47936">
    <property type="entry name" value="PPR_LONG DOMAIN-CONTAINING PROTEIN"/>
    <property type="match status" value="1"/>
</dbReference>
<reference evidence="4 5" key="1">
    <citation type="submission" date="2018-10" db="EMBL/GenBank/DDBJ databases">
        <title>A high-quality apple genome assembly.</title>
        <authorList>
            <person name="Hu J."/>
        </authorList>
    </citation>
    <scope>NUCLEOTIDE SEQUENCE [LARGE SCALE GENOMIC DNA]</scope>
    <source>
        <strain evidence="5">cv. HFTH1</strain>
        <tissue evidence="4">Young leaf</tissue>
    </source>
</reference>
<evidence type="ECO:0000256" key="1">
    <source>
        <dbReference type="ARBA" id="ARBA00007626"/>
    </source>
</evidence>
<dbReference type="InterPro" id="IPR002885">
    <property type="entry name" value="PPR_rpt"/>
</dbReference>
<evidence type="ECO:0008006" key="6">
    <source>
        <dbReference type="Google" id="ProtNLM"/>
    </source>
</evidence>
<dbReference type="InterPro" id="IPR011990">
    <property type="entry name" value="TPR-like_helical_dom_sf"/>
</dbReference>
<dbReference type="GO" id="GO:0010019">
    <property type="term" value="P:chloroplast-nucleus signaling pathway"/>
    <property type="evidence" value="ECO:0007669"/>
    <property type="project" value="TreeGrafter"/>
</dbReference>
<feature type="repeat" description="PPR" evidence="3">
    <location>
        <begin position="619"/>
        <end position="653"/>
    </location>
</feature>
<comment type="similarity">
    <text evidence="1">Belongs to the PPR family. P subfamily.</text>
</comment>
<dbReference type="SUPFAM" id="SSF81901">
    <property type="entry name" value="HCP-like"/>
    <property type="match status" value="1"/>
</dbReference>
<feature type="repeat" description="PPR" evidence="3">
    <location>
        <begin position="584"/>
        <end position="618"/>
    </location>
</feature>
<proteinExistence type="inferred from homology"/>
<organism evidence="4 5">
    <name type="scientific">Malus domestica</name>
    <name type="common">Apple</name>
    <name type="synonym">Pyrus malus</name>
    <dbReference type="NCBI Taxonomy" id="3750"/>
    <lineage>
        <taxon>Eukaryota</taxon>
        <taxon>Viridiplantae</taxon>
        <taxon>Streptophyta</taxon>
        <taxon>Embryophyta</taxon>
        <taxon>Tracheophyta</taxon>
        <taxon>Spermatophyta</taxon>
        <taxon>Magnoliopsida</taxon>
        <taxon>eudicotyledons</taxon>
        <taxon>Gunneridae</taxon>
        <taxon>Pentapetalae</taxon>
        <taxon>rosids</taxon>
        <taxon>fabids</taxon>
        <taxon>Rosales</taxon>
        <taxon>Rosaceae</taxon>
        <taxon>Amygdaloideae</taxon>
        <taxon>Maleae</taxon>
        <taxon>Malus</taxon>
    </lineage>
</organism>
<gene>
    <name evidence="4" type="ORF">DVH24_019668</name>
</gene>
<dbReference type="PANTHER" id="PTHR47936:SF1">
    <property type="entry name" value="PENTATRICOPEPTIDE REPEAT-CONTAINING PROTEIN GUN1, CHLOROPLASTIC"/>
    <property type="match status" value="1"/>
</dbReference>
<feature type="repeat" description="PPR" evidence="3">
    <location>
        <begin position="229"/>
        <end position="268"/>
    </location>
</feature>
<name>A0A498I105_MALDO</name>
<feature type="repeat" description="PPR" evidence="3">
    <location>
        <begin position="339"/>
        <end position="373"/>
    </location>
</feature>
<feature type="repeat" description="PPR" evidence="3">
    <location>
        <begin position="514"/>
        <end position="548"/>
    </location>
</feature>
<dbReference type="Pfam" id="PF12854">
    <property type="entry name" value="PPR_1"/>
    <property type="match status" value="1"/>
</dbReference>
<comment type="caution">
    <text evidence="4">The sequence shown here is derived from an EMBL/GenBank/DDBJ whole genome shotgun (WGS) entry which is preliminary data.</text>
</comment>
<feature type="repeat" description="PPR" evidence="3">
    <location>
        <begin position="374"/>
        <end position="408"/>
    </location>
</feature>
<feature type="repeat" description="PPR" evidence="3">
    <location>
        <begin position="444"/>
        <end position="478"/>
    </location>
</feature>
<protein>
    <recommendedName>
        <fullName evidence="6">Pentacotripeptide-repeat region of PRORP domain-containing protein</fullName>
    </recommendedName>
</protein>
<evidence type="ECO:0000256" key="2">
    <source>
        <dbReference type="ARBA" id="ARBA00022737"/>
    </source>
</evidence>
<dbReference type="AlphaFoldDB" id="A0A498I105"/>
<dbReference type="PROSITE" id="PS51375">
    <property type="entry name" value="PPR"/>
    <property type="match status" value="11"/>
</dbReference>
<evidence type="ECO:0000313" key="4">
    <source>
        <dbReference type="EMBL" id="RXH76780.1"/>
    </source>
</evidence>
<accession>A0A498I105</accession>
<evidence type="ECO:0000313" key="5">
    <source>
        <dbReference type="Proteomes" id="UP000290289"/>
    </source>
</evidence>
<dbReference type="EMBL" id="RDQH01000340">
    <property type="protein sequence ID" value="RXH76780.1"/>
    <property type="molecule type" value="Genomic_DNA"/>
</dbReference>
<keyword evidence="2" id="KW-0677">Repeat</keyword>
<dbReference type="Proteomes" id="UP000290289">
    <property type="component" value="Chromosome 14"/>
</dbReference>
<dbReference type="Gene3D" id="1.25.40.10">
    <property type="entry name" value="Tetratricopeptide repeat domain"/>
    <property type="match status" value="5"/>
</dbReference>
<feature type="repeat" description="PPR" evidence="3">
    <location>
        <begin position="304"/>
        <end position="338"/>
    </location>
</feature>
<feature type="repeat" description="PPR" evidence="3">
    <location>
        <begin position="479"/>
        <end position="513"/>
    </location>
</feature>
<keyword evidence="5" id="KW-1185">Reference proteome</keyword>
<dbReference type="GO" id="GO:0009507">
    <property type="term" value="C:chloroplast"/>
    <property type="evidence" value="ECO:0007669"/>
    <property type="project" value="TreeGrafter"/>
</dbReference>
<dbReference type="NCBIfam" id="TIGR00756">
    <property type="entry name" value="PPR"/>
    <property type="match status" value="10"/>
</dbReference>
<dbReference type="GO" id="GO:0031930">
    <property type="term" value="P:mitochondria-nucleus signaling pathway"/>
    <property type="evidence" value="ECO:0007669"/>
    <property type="project" value="TreeGrafter"/>
</dbReference>
<sequence>MFKSCLVDSGFLRNSLFLVEKGYLRAYYATASALLTTDAHVFEENPLPVDAYVIQEIKAVRERSSIRGKQKLYPVVTRVYKSLDWEVAWDLRFSRSVKQYGFSHSLSAFSVIVHVFALAGMKMEVQSLLSDIVCYYRDAKYDAFGLFPYLFDSPHNGARTLVFDALIMTFAANSMLENAVDAFVQTKNMQLEPHIGSCNFLLKCLAEANKLESVRSLFKCLRKYGPSPNVYTYTIMMNFYCQGHEGKGVDIDEATDILQEMEKSGKHPTVVIYTKYIHALCNVGWVEFALDFIRNLRCRNQPLNSYCYNAILFGFCQNGETYEALKVLEEMKTYGTLPDVYCYTILIDGLCKEGDIEIALTLFEEMERYKIKPSLVSYSSLICGLCKIGLVDDSLDIFRDLVADGVRPDAITCTLIVEGYCREGRLKEALKFMYEMHNQGINLNSYTYNAVIKSLCKERQPEKAWEFFPQMLKRNIHPEVANYNTLMNGFAKKLSTKKALIVYKGMLKVGVMPNAVTYTILINTFCHGGKMREAYNLFKEMSERGLVVDVISYTSLIAGFYRIGDMKKAWALFNEMLRNNHLPNAITYTCLIDGFCKSLRMDFASFLFDEMKRKNVIPDAVTYTVLMIGYFRLGNIDRAIQLFGEMKERGISPDVIAQETMGLYTGTLTKGLLELTVPFADWTRSTLLQPSDWHGPVLLRCERWEERDVNSIGIAVVGFRWFLSSLKRGSNLSIVDMGWHCIYFWRSILGFGYQKQTQLATRVT</sequence>
<feature type="repeat" description="PPR" evidence="3">
    <location>
        <begin position="409"/>
        <end position="443"/>
    </location>
</feature>
<evidence type="ECO:0000256" key="3">
    <source>
        <dbReference type="PROSITE-ProRule" id="PRU00708"/>
    </source>
</evidence>
<feature type="repeat" description="PPR" evidence="3">
    <location>
        <begin position="549"/>
        <end position="583"/>
    </location>
</feature>